<reference evidence="2" key="1">
    <citation type="submission" date="2011-12" db="EMBL/GenBank/DDBJ databases">
        <authorList>
            <consortium name="The Broad Institute Genome Sequencing Platform"/>
            <person name="Russ C."/>
            <person name="Tyler B."/>
            <person name="Panabieres F."/>
            <person name="Shan W."/>
            <person name="Tripathy S."/>
            <person name="Grunwald N."/>
            <person name="Machado M."/>
            <person name="Young S.K."/>
            <person name="Zeng Q."/>
            <person name="Gargeya S."/>
            <person name="Fitzgerald M."/>
            <person name="Haas B."/>
            <person name="Abouelleil A."/>
            <person name="Alvarado L."/>
            <person name="Arachchi H.M."/>
            <person name="Berlin A."/>
            <person name="Chapman S.B."/>
            <person name="Gearin G."/>
            <person name="Goldberg J."/>
            <person name="Griggs A."/>
            <person name="Gujja S."/>
            <person name="Hansen M."/>
            <person name="Heiman D."/>
            <person name="Howarth C."/>
            <person name="Larimer J."/>
            <person name="Lui A."/>
            <person name="MacDonald P.J.P."/>
            <person name="McCowen C."/>
            <person name="Montmayeur A."/>
            <person name="Murphy C."/>
            <person name="Neiman D."/>
            <person name="Pearson M."/>
            <person name="Priest M."/>
            <person name="Roberts A."/>
            <person name="Saif S."/>
            <person name="Shea T."/>
            <person name="Sisk P."/>
            <person name="Stolte C."/>
            <person name="Sykes S."/>
            <person name="Wortman J."/>
            <person name="Nusbaum C."/>
            <person name="Birren B."/>
        </authorList>
    </citation>
    <scope>NUCLEOTIDE SEQUENCE [LARGE SCALE GENOMIC DNA]</scope>
    <source>
        <strain evidence="2">INRA-310</strain>
    </source>
</reference>
<dbReference type="RefSeq" id="XP_008907585.1">
    <property type="nucleotide sequence ID" value="XM_008909337.1"/>
</dbReference>
<name>W2Q3S0_PHYN3</name>
<dbReference type="GeneID" id="20191840"/>
<dbReference type="EMBL" id="KI669593">
    <property type="protein sequence ID" value="ETN07209.1"/>
    <property type="molecule type" value="Genomic_DNA"/>
</dbReference>
<dbReference type="Proteomes" id="UP000018817">
    <property type="component" value="Unassembled WGS sequence"/>
</dbReference>
<accession>W2Q3S0</accession>
<organism evidence="1 2">
    <name type="scientific">Phytophthora nicotianae (strain INRA-310)</name>
    <name type="common">Phytophthora parasitica</name>
    <dbReference type="NCBI Taxonomy" id="761204"/>
    <lineage>
        <taxon>Eukaryota</taxon>
        <taxon>Sar</taxon>
        <taxon>Stramenopiles</taxon>
        <taxon>Oomycota</taxon>
        <taxon>Peronosporomycetes</taxon>
        <taxon>Peronosporales</taxon>
        <taxon>Peronosporaceae</taxon>
        <taxon>Phytophthora</taxon>
    </lineage>
</organism>
<evidence type="ECO:0000313" key="2">
    <source>
        <dbReference type="Proteomes" id="UP000018817"/>
    </source>
</evidence>
<reference evidence="1 2" key="2">
    <citation type="submission" date="2013-11" db="EMBL/GenBank/DDBJ databases">
        <title>The Genome Sequence of Phytophthora parasitica INRA-310.</title>
        <authorList>
            <consortium name="The Broad Institute Genomics Platform"/>
            <person name="Russ C."/>
            <person name="Tyler B."/>
            <person name="Panabieres F."/>
            <person name="Shan W."/>
            <person name="Tripathy S."/>
            <person name="Grunwald N."/>
            <person name="Machado M."/>
            <person name="Johnson C.S."/>
            <person name="Arredondo F."/>
            <person name="Hong C."/>
            <person name="Coffey M."/>
            <person name="Young S.K."/>
            <person name="Zeng Q."/>
            <person name="Gargeya S."/>
            <person name="Fitzgerald M."/>
            <person name="Abouelleil A."/>
            <person name="Alvarado L."/>
            <person name="Chapman S.B."/>
            <person name="Gainer-Dewar J."/>
            <person name="Goldberg J."/>
            <person name="Griggs A."/>
            <person name="Gujja S."/>
            <person name="Hansen M."/>
            <person name="Howarth C."/>
            <person name="Imamovic A."/>
            <person name="Ireland A."/>
            <person name="Larimer J."/>
            <person name="McCowan C."/>
            <person name="Murphy C."/>
            <person name="Pearson M."/>
            <person name="Poon T.W."/>
            <person name="Priest M."/>
            <person name="Roberts A."/>
            <person name="Saif S."/>
            <person name="Shea T."/>
            <person name="Sykes S."/>
            <person name="Wortman J."/>
            <person name="Nusbaum C."/>
            <person name="Birren B."/>
        </authorList>
    </citation>
    <scope>NUCLEOTIDE SEQUENCE [LARGE SCALE GENOMIC DNA]</scope>
    <source>
        <strain evidence="1 2">INRA-310</strain>
    </source>
</reference>
<dbReference type="VEuPathDB" id="FungiDB:PPTG_23241"/>
<dbReference type="AlphaFoldDB" id="W2Q3S0"/>
<gene>
    <name evidence="1" type="ORF">PPTG_23241</name>
</gene>
<proteinExistence type="predicted"/>
<sequence>MTHSTVRSMLTLSNTIAGDLPPSSSEIFFMSFAASVMMLRPVGTLPVKATLCTSGCETSEPPASAPKPLITFRTPAGKPTSAASCASCSALNGVISDGLSTTVQPAARAGANFQSAMSAG</sequence>
<protein>
    <submittedName>
        <fullName evidence="1">Uncharacterized protein</fullName>
    </submittedName>
</protein>
<evidence type="ECO:0000313" key="1">
    <source>
        <dbReference type="EMBL" id="ETN07209.1"/>
    </source>
</evidence>